<keyword evidence="5" id="KW-1185">Reference proteome</keyword>
<proteinExistence type="predicted"/>
<dbReference type="OrthoDB" id="446244at2759"/>
<keyword evidence="1" id="KW-0547">Nucleotide-binding</keyword>
<evidence type="ECO:0000313" key="4">
    <source>
        <dbReference type="EMBL" id="KAG8073316.1"/>
    </source>
</evidence>
<dbReference type="PANTHER" id="PTHR43146">
    <property type="entry name" value="CANCER-RELATED NUCLEOSIDE-TRIPHOSPHATASE"/>
    <property type="match status" value="1"/>
</dbReference>
<dbReference type="EMBL" id="JAAALK010000283">
    <property type="protein sequence ID" value="KAG8073316.1"/>
    <property type="molecule type" value="Genomic_DNA"/>
</dbReference>
<evidence type="ECO:0000313" key="5">
    <source>
        <dbReference type="Proteomes" id="UP000729402"/>
    </source>
</evidence>
<evidence type="ECO:0000256" key="2">
    <source>
        <dbReference type="ARBA" id="ARBA00022801"/>
    </source>
</evidence>
<accession>A0A8J5SCV0</accession>
<reference evidence="4" key="1">
    <citation type="journal article" date="2021" name="bioRxiv">
        <title>Whole Genome Assembly and Annotation of Northern Wild Rice, Zizania palustris L., Supports a Whole Genome Duplication in the Zizania Genus.</title>
        <authorList>
            <person name="Haas M."/>
            <person name="Kono T."/>
            <person name="Macchietto M."/>
            <person name="Millas R."/>
            <person name="McGilp L."/>
            <person name="Shao M."/>
            <person name="Duquette J."/>
            <person name="Hirsch C.N."/>
            <person name="Kimball J."/>
        </authorList>
    </citation>
    <scope>NUCLEOTIDE SEQUENCE</scope>
    <source>
        <tissue evidence="4">Fresh leaf tissue</tissue>
    </source>
</reference>
<sequence>MRVLETLPVARPHLNIRGFYTREARESGERVAARLLLGFQVSPESIKWPTAGKYKVDVYLVAFFHISASHNSNTKTWPIHSWSCEVEESFNHPGAVIYTLNADNRDAIRECVYIQLTSLFKKDILTSYFNARFGACLEKIKIMKKQPRRWR</sequence>
<dbReference type="AlphaFoldDB" id="A0A8J5SCV0"/>
<organism evidence="4 5">
    <name type="scientific">Zizania palustris</name>
    <name type="common">Northern wild rice</name>
    <dbReference type="NCBI Taxonomy" id="103762"/>
    <lineage>
        <taxon>Eukaryota</taxon>
        <taxon>Viridiplantae</taxon>
        <taxon>Streptophyta</taxon>
        <taxon>Embryophyta</taxon>
        <taxon>Tracheophyta</taxon>
        <taxon>Spermatophyta</taxon>
        <taxon>Magnoliopsida</taxon>
        <taxon>Liliopsida</taxon>
        <taxon>Poales</taxon>
        <taxon>Poaceae</taxon>
        <taxon>BOP clade</taxon>
        <taxon>Oryzoideae</taxon>
        <taxon>Oryzeae</taxon>
        <taxon>Zizaniinae</taxon>
        <taxon>Zizania</taxon>
    </lineage>
</organism>
<comment type="caution">
    <text evidence="4">The sequence shown here is derived from an EMBL/GenBank/DDBJ whole genome shotgun (WGS) entry which is preliminary data.</text>
</comment>
<name>A0A8J5SCV0_ZIZPA</name>
<evidence type="ECO:0000256" key="1">
    <source>
        <dbReference type="ARBA" id="ARBA00022741"/>
    </source>
</evidence>
<keyword evidence="2" id="KW-0378">Hydrolase</keyword>
<evidence type="ECO:0000256" key="3">
    <source>
        <dbReference type="ARBA" id="ARBA00022840"/>
    </source>
</evidence>
<keyword evidence="3" id="KW-0067">ATP-binding</keyword>
<dbReference type="Proteomes" id="UP000729402">
    <property type="component" value="Unassembled WGS sequence"/>
</dbReference>
<dbReference type="InterPro" id="IPR004948">
    <property type="entry name" value="Nuc-triphosphatase_THEP1"/>
</dbReference>
<protein>
    <submittedName>
        <fullName evidence="4">Uncharacterized protein</fullName>
    </submittedName>
</protein>
<dbReference type="GO" id="GO:0005524">
    <property type="term" value="F:ATP binding"/>
    <property type="evidence" value="ECO:0007669"/>
    <property type="project" value="UniProtKB-KW"/>
</dbReference>
<dbReference type="PANTHER" id="PTHR43146:SF1">
    <property type="entry name" value="CANCER-RELATED NUCLEOSIDE-TRIPHOSPHATASE"/>
    <property type="match status" value="1"/>
</dbReference>
<dbReference type="GO" id="GO:0017111">
    <property type="term" value="F:ribonucleoside triphosphate phosphatase activity"/>
    <property type="evidence" value="ECO:0007669"/>
    <property type="project" value="InterPro"/>
</dbReference>
<gene>
    <name evidence="4" type="ORF">GUJ93_ZPchr0006g42234</name>
</gene>
<reference evidence="4" key="2">
    <citation type="submission" date="2021-02" db="EMBL/GenBank/DDBJ databases">
        <authorList>
            <person name="Kimball J.A."/>
            <person name="Haas M.W."/>
            <person name="Macchietto M."/>
            <person name="Kono T."/>
            <person name="Duquette J."/>
            <person name="Shao M."/>
        </authorList>
    </citation>
    <scope>NUCLEOTIDE SEQUENCE</scope>
    <source>
        <tissue evidence="4">Fresh leaf tissue</tissue>
    </source>
</reference>